<gene>
    <name evidence="15" type="ORF">PHET_02119</name>
</gene>
<dbReference type="OrthoDB" id="5578278at2759"/>
<protein>
    <recommendedName>
        <fullName evidence="3">TBC1 domain family member 31</fullName>
    </recommendedName>
</protein>
<feature type="domain" description="Rab-GAP TBC" evidence="14">
    <location>
        <begin position="524"/>
        <end position="699"/>
    </location>
</feature>
<dbReference type="SMART" id="SM00320">
    <property type="entry name" value="WD40"/>
    <property type="match status" value="5"/>
</dbReference>
<dbReference type="GO" id="GO:0036064">
    <property type="term" value="C:ciliary basal body"/>
    <property type="evidence" value="ECO:0007669"/>
    <property type="project" value="TreeGrafter"/>
</dbReference>
<keyword evidence="5" id="KW-0853">WD repeat</keyword>
<dbReference type="InterPro" id="IPR000195">
    <property type="entry name" value="Rab-GAP-TBC_dom"/>
</dbReference>
<dbReference type="Pfam" id="PF00566">
    <property type="entry name" value="RabGAP-TBC"/>
    <property type="match status" value="1"/>
</dbReference>
<evidence type="ECO:0000256" key="5">
    <source>
        <dbReference type="ARBA" id="ARBA00022574"/>
    </source>
</evidence>
<dbReference type="EMBL" id="LUCH01000711">
    <property type="protein sequence ID" value="KAF5404478.1"/>
    <property type="molecule type" value="Genomic_DNA"/>
</dbReference>
<sequence length="1092" mass="124090">MSGRTFDLGELQSGVLHKSHLSAHENGKLFSVFLSNRQATFGHENPQPVAATACAFDSSGARLFCGYQSGAIYALDFIKNRYHLLARLGQRITVVSTHPRINHLYIGLNDRVIRVLDSDTGSECGALQGHTSSIVSISVQPGRGLYAVTCGLNEAILWNLNTLQKRCKLNMEHNASLASVFFLAPDGEQMLCSFRDGSIYVWNVTSLDCLYRLYSREHSRSSNYRTFAQTSHGQYLFAAGHSPYIHLWRLTPTDDNLCPVSGHENTEQLDLLSDCRCLHEVIQLPQRVSGTRHLAWVPKSSLNTFPAVEVEKESEELQGLLIVLGNDHRIRFLVRSLSKSTKSSSDSCYKKRVKYSSSETVTVCWSCLFTIGIGSCEDPLITSMAVPQPLQPFGFFQLHSSELPAPTGNAYMAFVDLRGYVHVHDLSLALKQLQSPVSRTIKVDENIVRCNRRGDVASAPTSTNKQLTKDDKRPTTKTPTLRSSNQRVSTKHSHRDSESMQTTDPTGGLLDRRRLRLLLKEFGHFPEKYRLFIWRSVLQLPYNAQAFAVLIQKGNHPAYENLPARYPIRGRKLMRVLQRVCSALAFWSPLFGELDWLPLFVFPFVKLFQNNLLYAFEVVATVLMNWCTGWFEYFPNPPINILCMVENLVAHTDPELYQHFVECQVTTEIYAWPLLQTGLSELFTQEEWLHLWDTLLCFHPGLLIAVVAAYSICARSQLLRVRDPDAFDTFFHGQNTLAVSTVIDRAHQLLASCPADLHPDRLLQNLSQPPQKIPRNGSRSVDRPTSASHPITSSLELQPLTTPHYPIVTRYPKFIVDFHIRERERIREEEKEYLRQRATVENMERRAVLLASEEQNWYRQQQLLLDAEDRRRALLAEEEAKLRDQRKKLSALVREVKLHELRLAEESRNRLRQLALRSRKVEMNKLEEQLNRLANQRVDEMDAATHVAELAKLEETLQQRRAENAARMSRCSEKENDCADQTDNPLVNDRISQVASSSARGSTYRGQGDDASWTVEKETCQDAQKVVELAHENQKLVAEVEDLLKRLKPLKDSKLIMSDGGNESTDQKWTSNHGLESSRLTTTSGSTSSQHS</sequence>
<feature type="region of interest" description="Disordered" evidence="13">
    <location>
        <begin position="765"/>
        <end position="791"/>
    </location>
</feature>
<comment type="subcellular location">
    <subcellularLocation>
        <location evidence="1">Cytoplasm</location>
        <location evidence="1">Cytoskeleton</location>
        <location evidence="1">Cilium basal body</location>
    </subcellularLocation>
    <subcellularLocation>
        <location evidence="2">Cytoplasm</location>
        <location evidence="2">Cytoskeleton</location>
        <location evidence="2">Microtubule organizing center</location>
        <location evidence="2">Centrosome</location>
        <location evidence="2">Centriolar satellite</location>
    </subcellularLocation>
</comment>
<dbReference type="PANTHER" id="PTHR19853">
    <property type="entry name" value="WD REPEAT CONTAINING PROTEIN 3 WDR3"/>
    <property type="match status" value="1"/>
</dbReference>
<evidence type="ECO:0000256" key="3">
    <source>
        <dbReference type="ARBA" id="ARBA00014199"/>
    </source>
</evidence>
<evidence type="ECO:0000256" key="7">
    <source>
        <dbReference type="ARBA" id="ARBA00022794"/>
    </source>
</evidence>
<reference evidence="15" key="1">
    <citation type="submission" date="2019-05" db="EMBL/GenBank/DDBJ databases">
        <title>Annotation for the trematode Paragonimus heterotremus.</title>
        <authorList>
            <person name="Choi Y.-J."/>
        </authorList>
    </citation>
    <scope>NUCLEOTIDE SEQUENCE</scope>
    <source>
        <strain evidence="15">LC</strain>
    </source>
</reference>
<dbReference type="AlphaFoldDB" id="A0A8J4SR19"/>
<name>A0A8J4SR19_9TREM</name>
<dbReference type="InterPro" id="IPR035969">
    <property type="entry name" value="Rab-GAP_TBC_sf"/>
</dbReference>
<keyword evidence="8 12" id="KW-0175">Coiled coil</keyword>
<evidence type="ECO:0000256" key="6">
    <source>
        <dbReference type="ARBA" id="ARBA00022737"/>
    </source>
</evidence>
<keyword evidence="16" id="KW-1185">Reference proteome</keyword>
<keyword evidence="4" id="KW-0963">Cytoplasm</keyword>
<keyword evidence="10" id="KW-0966">Cell projection</keyword>
<evidence type="ECO:0000259" key="14">
    <source>
        <dbReference type="PROSITE" id="PS50086"/>
    </source>
</evidence>
<evidence type="ECO:0000256" key="2">
    <source>
        <dbReference type="ARBA" id="ARBA00004607"/>
    </source>
</evidence>
<dbReference type="InterPro" id="IPR036322">
    <property type="entry name" value="WD40_repeat_dom_sf"/>
</dbReference>
<evidence type="ECO:0000256" key="8">
    <source>
        <dbReference type="ARBA" id="ARBA00023054"/>
    </source>
</evidence>
<feature type="compositionally biased region" description="Polar residues" evidence="13">
    <location>
        <begin position="1061"/>
        <end position="1075"/>
    </location>
</feature>
<evidence type="ECO:0000256" key="10">
    <source>
        <dbReference type="ARBA" id="ARBA00023273"/>
    </source>
</evidence>
<comment type="caution">
    <text evidence="15">The sequence shown here is derived from an EMBL/GenBank/DDBJ whole genome shotgun (WGS) entry which is preliminary data.</text>
</comment>
<evidence type="ECO:0000256" key="1">
    <source>
        <dbReference type="ARBA" id="ARBA00004120"/>
    </source>
</evidence>
<dbReference type="SUPFAM" id="SSF50978">
    <property type="entry name" value="WD40 repeat-like"/>
    <property type="match status" value="1"/>
</dbReference>
<dbReference type="PANTHER" id="PTHR19853:SF1">
    <property type="entry name" value="TBC1 DOMAIN FAMILY MEMBER 31"/>
    <property type="match status" value="1"/>
</dbReference>
<feature type="compositionally biased region" description="Basic and acidic residues" evidence="13">
    <location>
        <begin position="966"/>
        <end position="977"/>
    </location>
</feature>
<dbReference type="InterPro" id="IPR015943">
    <property type="entry name" value="WD40/YVTN_repeat-like_dom_sf"/>
</dbReference>
<dbReference type="InterPro" id="IPR051570">
    <property type="entry name" value="TBC1_cilium_biogenesis"/>
</dbReference>
<dbReference type="SUPFAM" id="SSF47923">
    <property type="entry name" value="Ypt/Rab-GAP domain of gyp1p"/>
    <property type="match status" value="1"/>
</dbReference>
<evidence type="ECO:0000313" key="15">
    <source>
        <dbReference type="EMBL" id="KAF5404478.1"/>
    </source>
</evidence>
<evidence type="ECO:0000256" key="12">
    <source>
        <dbReference type="SAM" id="Coils"/>
    </source>
</evidence>
<keyword evidence="7" id="KW-0970">Cilium biogenesis/degradation</keyword>
<evidence type="ECO:0000256" key="13">
    <source>
        <dbReference type="SAM" id="MobiDB-lite"/>
    </source>
</evidence>
<evidence type="ECO:0000313" key="16">
    <source>
        <dbReference type="Proteomes" id="UP000748531"/>
    </source>
</evidence>
<dbReference type="Proteomes" id="UP000748531">
    <property type="component" value="Unassembled WGS sequence"/>
</dbReference>
<comment type="function">
    <text evidence="11">Molecular adapter which is involved in cilium biogenesis. Part of a functional complex including OFD1 a centriolar protein involved in cilium assembly. Could regulate the cAMP-dependent phosphorylation of OFD1, and its subsequent ubiquitination by PJA2 which ultimately leads to its proteasomal degradation.</text>
</comment>
<feature type="region of interest" description="Disordered" evidence="13">
    <location>
        <begin position="1053"/>
        <end position="1092"/>
    </location>
</feature>
<evidence type="ECO:0000256" key="9">
    <source>
        <dbReference type="ARBA" id="ARBA00023212"/>
    </source>
</evidence>
<dbReference type="Gene3D" id="2.130.10.10">
    <property type="entry name" value="YVTN repeat-like/Quinoprotein amine dehydrogenase"/>
    <property type="match status" value="1"/>
</dbReference>
<feature type="region of interest" description="Disordered" evidence="13">
    <location>
        <begin position="454"/>
        <end position="507"/>
    </location>
</feature>
<dbReference type="GO" id="GO:0034451">
    <property type="term" value="C:centriolar satellite"/>
    <property type="evidence" value="ECO:0007669"/>
    <property type="project" value="UniProtKB-SubCell"/>
</dbReference>
<keyword evidence="9" id="KW-0206">Cytoskeleton</keyword>
<dbReference type="InterPro" id="IPR001680">
    <property type="entry name" value="WD40_rpt"/>
</dbReference>
<feature type="coiled-coil region" evidence="12">
    <location>
        <begin position="875"/>
        <end position="963"/>
    </location>
</feature>
<proteinExistence type="predicted"/>
<feature type="region of interest" description="Disordered" evidence="13">
    <location>
        <begin position="966"/>
        <end position="985"/>
    </location>
</feature>
<evidence type="ECO:0000256" key="4">
    <source>
        <dbReference type="ARBA" id="ARBA00022490"/>
    </source>
</evidence>
<evidence type="ECO:0000256" key="11">
    <source>
        <dbReference type="ARBA" id="ARBA00034464"/>
    </source>
</evidence>
<keyword evidence="6" id="KW-0677">Repeat</keyword>
<organism evidence="15 16">
    <name type="scientific">Paragonimus heterotremus</name>
    <dbReference type="NCBI Taxonomy" id="100268"/>
    <lineage>
        <taxon>Eukaryota</taxon>
        <taxon>Metazoa</taxon>
        <taxon>Spiralia</taxon>
        <taxon>Lophotrochozoa</taxon>
        <taxon>Platyhelminthes</taxon>
        <taxon>Trematoda</taxon>
        <taxon>Digenea</taxon>
        <taxon>Plagiorchiida</taxon>
        <taxon>Troglotremata</taxon>
        <taxon>Troglotrematidae</taxon>
        <taxon>Paragonimus</taxon>
    </lineage>
</organism>
<accession>A0A8J4SR19</accession>
<dbReference type="GO" id="GO:0060271">
    <property type="term" value="P:cilium assembly"/>
    <property type="evidence" value="ECO:0007669"/>
    <property type="project" value="TreeGrafter"/>
</dbReference>
<feature type="compositionally biased region" description="Low complexity" evidence="13">
    <location>
        <begin position="1077"/>
        <end position="1092"/>
    </location>
</feature>
<dbReference type="Gene3D" id="1.10.472.80">
    <property type="entry name" value="Ypt/Rab-GAP domain of gyp1p, domain 3"/>
    <property type="match status" value="1"/>
</dbReference>
<feature type="compositionally biased region" description="Polar residues" evidence="13">
    <location>
        <begin position="777"/>
        <end position="791"/>
    </location>
</feature>
<dbReference type="PROSITE" id="PS50086">
    <property type="entry name" value="TBC_RABGAP"/>
    <property type="match status" value="1"/>
</dbReference>